<feature type="transmembrane region" description="Helical" evidence="1">
    <location>
        <begin position="16"/>
        <end position="36"/>
    </location>
</feature>
<dbReference type="EMBL" id="AWGH01000017">
    <property type="protein sequence ID" value="ODN92738.1"/>
    <property type="molecule type" value="Genomic_DNA"/>
</dbReference>
<keyword evidence="1" id="KW-0812">Transmembrane</keyword>
<name>A0A1E3IW09_9TREE</name>
<dbReference type="RefSeq" id="XP_019030365.1">
    <property type="nucleotide sequence ID" value="XM_019177614.1"/>
</dbReference>
<sequence length="147" mass="16394">MIKDLIPNLGAGGDRIILAVIAPGTIITIITVIGYLGGSEAGIEQAAVYLLDIEPFQIFQIERRLHQKVHPALKLFLWDRIASASSPAYKVEYVGIVRLGMAVKMSQRDKGRLVPETYSFLTSPLFDGTSMEPLHEYGSHFRRYLPH</sequence>
<dbReference type="GeneID" id="30194745"/>
<reference evidence="2 3" key="1">
    <citation type="submission" date="2016-06" db="EMBL/GenBank/DDBJ databases">
        <title>Evolution of pathogenesis and genome organization in the Tremellales.</title>
        <authorList>
            <person name="Cuomo C."/>
            <person name="Litvintseva A."/>
            <person name="Heitman J."/>
            <person name="Chen Y."/>
            <person name="Sun S."/>
            <person name="Springer D."/>
            <person name="Dromer F."/>
            <person name="Young S."/>
            <person name="Zeng Q."/>
            <person name="Chapman S."/>
            <person name="Gujja S."/>
            <person name="Saif S."/>
            <person name="Birren B."/>
        </authorList>
    </citation>
    <scope>NUCLEOTIDE SEQUENCE [LARGE SCALE GENOMIC DNA]</scope>
    <source>
        <strain evidence="2 3">CBS 7118</strain>
    </source>
</reference>
<gene>
    <name evidence="2" type="ORF">L198_05532</name>
</gene>
<dbReference type="AlphaFoldDB" id="A0A1E3IW09"/>
<protein>
    <submittedName>
        <fullName evidence="2">Uncharacterized protein</fullName>
    </submittedName>
</protein>
<evidence type="ECO:0000313" key="3">
    <source>
        <dbReference type="Proteomes" id="UP000094819"/>
    </source>
</evidence>
<keyword evidence="3" id="KW-1185">Reference proteome</keyword>
<organism evidence="2 3">
    <name type="scientific">Cryptococcus wingfieldii CBS 7118</name>
    <dbReference type="NCBI Taxonomy" id="1295528"/>
    <lineage>
        <taxon>Eukaryota</taxon>
        <taxon>Fungi</taxon>
        <taxon>Dikarya</taxon>
        <taxon>Basidiomycota</taxon>
        <taxon>Agaricomycotina</taxon>
        <taxon>Tremellomycetes</taxon>
        <taxon>Tremellales</taxon>
        <taxon>Cryptococcaceae</taxon>
        <taxon>Cryptococcus</taxon>
    </lineage>
</organism>
<keyword evidence="1" id="KW-1133">Transmembrane helix</keyword>
<keyword evidence="1" id="KW-0472">Membrane</keyword>
<accession>A0A1E3IW09</accession>
<evidence type="ECO:0000313" key="2">
    <source>
        <dbReference type="EMBL" id="ODN92738.1"/>
    </source>
</evidence>
<dbReference type="Proteomes" id="UP000094819">
    <property type="component" value="Unassembled WGS sequence"/>
</dbReference>
<evidence type="ECO:0000256" key="1">
    <source>
        <dbReference type="SAM" id="Phobius"/>
    </source>
</evidence>
<comment type="caution">
    <text evidence="2">The sequence shown here is derived from an EMBL/GenBank/DDBJ whole genome shotgun (WGS) entry which is preliminary data.</text>
</comment>
<proteinExistence type="predicted"/>